<dbReference type="EMBL" id="FUKJ01000172">
    <property type="protein sequence ID" value="SJM92084.1"/>
    <property type="molecule type" value="Genomic_DNA"/>
</dbReference>
<sequence length="137" mass="14633">MSRLLPLLITPAAVVLSFSFAGMASAATTYDLMSDCSIPTYQAQKCALSIVLVSDNVTKTSLKKVIFRVNGKPVYAAYNDKIPLLVNTFANFTVVNGIPVTCGKTYTITAYVVKATSDTETNVGEAQPVVCPLKAIF</sequence>
<keyword evidence="3" id="KW-1185">Reference proteome</keyword>
<keyword evidence="1" id="KW-0732">Signal</keyword>
<organism evidence="2 3">
    <name type="scientific">Crenothrix polyspora</name>
    <dbReference type="NCBI Taxonomy" id="360316"/>
    <lineage>
        <taxon>Bacteria</taxon>
        <taxon>Pseudomonadati</taxon>
        <taxon>Pseudomonadota</taxon>
        <taxon>Gammaproteobacteria</taxon>
        <taxon>Methylococcales</taxon>
        <taxon>Crenotrichaceae</taxon>
        <taxon>Crenothrix</taxon>
    </lineage>
</organism>
<dbReference type="Proteomes" id="UP000195442">
    <property type="component" value="Unassembled WGS sequence"/>
</dbReference>
<protein>
    <submittedName>
        <fullName evidence="2">Uncharacterized protein</fullName>
    </submittedName>
</protein>
<evidence type="ECO:0000313" key="3">
    <source>
        <dbReference type="Proteomes" id="UP000195442"/>
    </source>
</evidence>
<feature type="chain" id="PRO_5012074169" evidence="1">
    <location>
        <begin position="27"/>
        <end position="137"/>
    </location>
</feature>
<dbReference type="AlphaFoldDB" id="A0A1R4H773"/>
<proteinExistence type="predicted"/>
<accession>A0A1R4H773</accession>
<feature type="signal peptide" evidence="1">
    <location>
        <begin position="1"/>
        <end position="26"/>
    </location>
</feature>
<evidence type="ECO:0000256" key="1">
    <source>
        <dbReference type="SAM" id="SignalP"/>
    </source>
</evidence>
<dbReference type="RefSeq" id="WP_087146820.1">
    <property type="nucleotide sequence ID" value="NZ_FUKJ01000172.1"/>
</dbReference>
<name>A0A1R4H773_9GAMM</name>
<reference evidence="3" key="1">
    <citation type="submission" date="2017-02" db="EMBL/GenBank/DDBJ databases">
        <authorList>
            <person name="Daims H."/>
        </authorList>
    </citation>
    <scope>NUCLEOTIDE SEQUENCE [LARGE SCALE GENOMIC DNA]</scope>
</reference>
<evidence type="ECO:0000313" key="2">
    <source>
        <dbReference type="EMBL" id="SJM92084.1"/>
    </source>
</evidence>
<gene>
    <name evidence="2" type="ORF">CRENPOLYSF2_2530014</name>
</gene>